<evidence type="ECO:0000256" key="1">
    <source>
        <dbReference type="ARBA" id="ARBA00004651"/>
    </source>
</evidence>
<keyword evidence="5 6" id="KW-0472">Membrane</keyword>
<evidence type="ECO:0000313" key="8">
    <source>
        <dbReference type="Proteomes" id="UP000066480"/>
    </source>
</evidence>
<dbReference type="EMBL" id="CP011112">
    <property type="protein sequence ID" value="AKU18522.1"/>
    <property type="molecule type" value="Genomic_DNA"/>
</dbReference>
<evidence type="ECO:0000256" key="4">
    <source>
        <dbReference type="ARBA" id="ARBA00022989"/>
    </source>
</evidence>
<keyword evidence="3 6" id="KW-0812">Transmembrane</keyword>
<feature type="transmembrane region" description="Helical" evidence="6">
    <location>
        <begin position="334"/>
        <end position="354"/>
    </location>
</feature>
<sequence length="392" mass="40189">MRRSSRDAFRLQGRSALVRWLISFGTFGIPQAATPIAFALLTLPLTGRAEDGATMVLAMTLAQVVGAIPVSRPGRRFNAVTYLRWLIAVRTIALGLVALLAALGAPLGFLIGSAAIGGVVNGAAYGYQRSILNHLVRPSSLPRALGIAATLNEVVFAVAPVLAAVLGSLSPTLAMFAIVVLGALPLVLVPSVPDAKSSAPAGSGMSLLTPPVLMWLLCAAASSAAVASVEISAVALALSFDLDPTWAFVFTGAVCVASVSGGVCVSVRNRRSRPTEVVCFLAATMVGAVLVSSRWDLAPTLLGAVLIGFFLPLLGTHYSLVLDDLAPDGRRAEIFALLRTSTAVGIIVVSGLLATAGLRGASLGSAALMVMSTCIVAAAVLRRAGVLGRESR</sequence>
<name>A0A0K1JP76_9MICO</name>
<protein>
    <submittedName>
        <fullName evidence="7">MFS transporter</fullName>
    </submittedName>
</protein>
<accession>A0A0K1JP76</accession>
<feature type="transmembrane region" description="Helical" evidence="6">
    <location>
        <begin position="20"/>
        <end position="41"/>
    </location>
</feature>
<dbReference type="GO" id="GO:0022857">
    <property type="term" value="F:transmembrane transporter activity"/>
    <property type="evidence" value="ECO:0007669"/>
    <property type="project" value="InterPro"/>
</dbReference>
<feature type="transmembrane region" description="Helical" evidence="6">
    <location>
        <begin position="53"/>
        <end position="70"/>
    </location>
</feature>
<dbReference type="Pfam" id="PF07690">
    <property type="entry name" value="MFS_1"/>
    <property type="match status" value="1"/>
</dbReference>
<dbReference type="Proteomes" id="UP000066480">
    <property type="component" value="Chromosome"/>
</dbReference>
<dbReference type="Gene3D" id="1.20.1250.20">
    <property type="entry name" value="MFS general substrate transporter like domains"/>
    <property type="match status" value="1"/>
</dbReference>
<dbReference type="PATRIC" id="fig|571913.6.peg.217"/>
<feature type="transmembrane region" description="Helical" evidence="6">
    <location>
        <begin position="82"/>
        <end position="103"/>
    </location>
</feature>
<dbReference type="SUPFAM" id="SSF103473">
    <property type="entry name" value="MFS general substrate transporter"/>
    <property type="match status" value="1"/>
</dbReference>
<feature type="transmembrane region" description="Helical" evidence="6">
    <location>
        <begin position="277"/>
        <end position="295"/>
    </location>
</feature>
<dbReference type="PANTHER" id="PTHR23513">
    <property type="entry name" value="INTEGRAL MEMBRANE EFFLUX PROTEIN-RELATED"/>
    <property type="match status" value="1"/>
</dbReference>
<evidence type="ECO:0000256" key="6">
    <source>
        <dbReference type="SAM" id="Phobius"/>
    </source>
</evidence>
<feature type="transmembrane region" description="Helical" evidence="6">
    <location>
        <begin position="213"/>
        <end position="240"/>
    </location>
</feature>
<feature type="transmembrane region" description="Helical" evidence="6">
    <location>
        <begin position="301"/>
        <end position="322"/>
    </location>
</feature>
<dbReference type="AlphaFoldDB" id="A0A0K1JP76"/>
<dbReference type="PANTHER" id="PTHR23513:SF11">
    <property type="entry name" value="STAPHYLOFERRIN A TRANSPORTER"/>
    <property type="match status" value="1"/>
</dbReference>
<keyword evidence="2" id="KW-1003">Cell membrane</keyword>
<evidence type="ECO:0000256" key="5">
    <source>
        <dbReference type="ARBA" id="ARBA00023136"/>
    </source>
</evidence>
<proteinExistence type="predicted"/>
<dbReference type="InterPro" id="IPR036259">
    <property type="entry name" value="MFS_trans_sf"/>
</dbReference>
<dbReference type="GO" id="GO:0005886">
    <property type="term" value="C:plasma membrane"/>
    <property type="evidence" value="ECO:0007669"/>
    <property type="project" value="UniProtKB-SubCell"/>
</dbReference>
<feature type="transmembrane region" description="Helical" evidence="6">
    <location>
        <begin position="147"/>
        <end position="167"/>
    </location>
</feature>
<keyword evidence="8" id="KW-1185">Reference proteome</keyword>
<reference evidence="7 8" key="1">
    <citation type="submission" date="2015-03" db="EMBL/GenBank/DDBJ databases">
        <title>Luteipulveratus halotolerans sp. nov., a novel actinobacterium (Dermacoccaceae) from Sarawak, Malaysia.</title>
        <authorList>
            <person name="Juboi H."/>
            <person name="Basik A."/>
            <person name="Shamsul S.S."/>
            <person name="Arnold P."/>
            <person name="Schmitt E.K."/>
            <person name="Sanglier J.-J."/>
            <person name="Yeo T."/>
        </authorList>
    </citation>
    <scope>NUCLEOTIDE SEQUENCE [LARGE SCALE GENOMIC DNA]</scope>
    <source>
        <strain evidence="7 8">MN07-A0370</strain>
    </source>
</reference>
<dbReference type="InterPro" id="IPR011701">
    <property type="entry name" value="MFS"/>
</dbReference>
<dbReference type="KEGG" id="lmoi:VV02_01050"/>
<gene>
    <name evidence="7" type="ORF">VV02_01050</name>
</gene>
<feature type="transmembrane region" description="Helical" evidence="6">
    <location>
        <begin position="173"/>
        <end position="192"/>
    </location>
</feature>
<keyword evidence="4 6" id="KW-1133">Transmembrane helix</keyword>
<feature type="transmembrane region" description="Helical" evidence="6">
    <location>
        <begin position="360"/>
        <end position="381"/>
    </location>
</feature>
<organism evidence="7 8">
    <name type="scientific">Luteipulveratus mongoliensis</name>
    <dbReference type="NCBI Taxonomy" id="571913"/>
    <lineage>
        <taxon>Bacteria</taxon>
        <taxon>Bacillati</taxon>
        <taxon>Actinomycetota</taxon>
        <taxon>Actinomycetes</taxon>
        <taxon>Micrococcales</taxon>
        <taxon>Dermacoccaceae</taxon>
        <taxon>Luteipulveratus</taxon>
    </lineage>
</organism>
<feature type="transmembrane region" description="Helical" evidence="6">
    <location>
        <begin position="246"/>
        <end position="265"/>
    </location>
</feature>
<evidence type="ECO:0000256" key="3">
    <source>
        <dbReference type="ARBA" id="ARBA00022692"/>
    </source>
</evidence>
<feature type="transmembrane region" description="Helical" evidence="6">
    <location>
        <begin position="109"/>
        <end position="127"/>
    </location>
</feature>
<evidence type="ECO:0000313" key="7">
    <source>
        <dbReference type="EMBL" id="AKU18522.1"/>
    </source>
</evidence>
<evidence type="ECO:0000256" key="2">
    <source>
        <dbReference type="ARBA" id="ARBA00022475"/>
    </source>
</evidence>
<comment type="subcellular location">
    <subcellularLocation>
        <location evidence="1">Cell membrane</location>
        <topology evidence="1">Multi-pass membrane protein</topology>
    </subcellularLocation>
</comment>